<organism evidence="9 10">
    <name type="scientific">Drosophila lebanonensis</name>
    <name type="common">Fruit fly</name>
    <name type="synonym">Scaptodrosophila lebanonensis</name>
    <dbReference type="NCBI Taxonomy" id="7225"/>
    <lineage>
        <taxon>Eukaryota</taxon>
        <taxon>Metazoa</taxon>
        <taxon>Ecdysozoa</taxon>
        <taxon>Arthropoda</taxon>
        <taxon>Hexapoda</taxon>
        <taxon>Insecta</taxon>
        <taxon>Pterygota</taxon>
        <taxon>Neoptera</taxon>
        <taxon>Endopterygota</taxon>
        <taxon>Diptera</taxon>
        <taxon>Brachycera</taxon>
        <taxon>Muscomorpha</taxon>
        <taxon>Ephydroidea</taxon>
        <taxon>Drosophilidae</taxon>
        <taxon>Scaptodrosophila</taxon>
    </lineage>
</organism>
<dbReference type="SUPFAM" id="SSF56994">
    <property type="entry name" value="Insulin-like"/>
    <property type="match status" value="1"/>
</dbReference>
<evidence type="ECO:0000256" key="3">
    <source>
        <dbReference type="ARBA" id="ARBA00022685"/>
    </source>
</evidence>
<dbReference type="InterPro" id="IPR016179">
    <property type="entry name" value="Insulin-like"/>
</dbReference>
<dbReference type="AlphaFoldDB" id="A0A6J2T825"/>
<keyword evidence="6" id="KW-0964">Secreted</keyword>
<proteinExistence type="inferred from homology"/>
<dbReference type="InterPro" id="IPR022353">
    <property type="entry name" value="Insulin_CS"/>
</dbReference>
<feature type="chain" id="PRO_5027012777" evidence="7">
    <location>
        <begin position="26"/>
        <end position="115"/>
    </location>
</feature>
<dbReference type="Pfam" id="PF00049">
    <property type="entry name" value="Insulin"/>
    <property type="match status" value="1"/>
</dbReference>
<dbReference type="PROSITE" id="PS00262">
    <property type="entry name" value="INSULIN"/>
    <property type="match status" value="1"/>
</dbReference>
<comment type="subcellular location">
    <subcellularLocation>
        <location evidence="6">Secreted</location>
    </subcellularLocation>
</comment>
<gene>
    <name evidence="10" type="primary">LOC115622367</name>
</gene>
<evidence type="ECO:0000259" key="8">
    <source>
        <dbReference type="SMART" id="SM00078"/>
    </source>
</evidence>
<reference evidence="10" key="1">
    <citation type="submission" date="2025-08" db="UniProtKB">
        <authorList>
            <consortium name="RefSeq"/>
        </authorList>
    </citation>
    <scope>IDENTIFICATION</scope>
    <source>
        <strain evidence="10">11010-0011.00</strain>
        <tissue evidence="10">Whole body</tissue>
    </source>
</reference>
<dbReference type="PANTHER" id="PTHR13647">
    <property type="entry name" value="INSULIN-LIKE PEPTIDE 2-RELATED"/>
    <property type="match status" value="1"/>
</dbReference>
<dbReference type="OrthoDB" id="10019596at2759"/>
<dbReference type="GeneID" id="115622367"/>
<dbReference type="Proteomes" id="UP000504634">
    <property type="component" value="Unplaced"/>
</dbReference>
<feature type="signal peptide" evidence="7">
    <location>
        <begin position="1"/>
        <end position="25"/>
    </location>
</feature>
<feature type="domain" description="Insulin-like" evidence="8">
    <location>
        <begin position="26"/>
        <end position="114"/>
    </location>
</feature>
<dbReference type="InterPro" id="IPR022352">
    <property type="entry name" value="Ins/IGF/rlx"/>
</dbReference>
<comment type="subunit">
    <text evidence="2">Heterodimer of a B chain and an A chain linked by two disulfide bonds.</text>
</comment>
<evidence type="ECO:0000256" key="7">
    <source>
        <dbReference type="SAM" id="SignalP"/>
    </source>
</evidence>
<evidence type="ECO:0000256" key="1">
    <source>
        <dbReference type="ARBA" id="ARBA00009034"/>
    </source>
</evidence>
<dbReference type="PRINTS" id="PR00276">
    <property type="entry name" value="INSULINFAMLY"/>
</dbReference>
<name>A0A6J2T825_DROLE</name>
<accession>A0A6J2T825</accession>
<dbReference type="PANTHER" id="PTHR13647:SF4">
    <property type="entry name" value="INSULIN-LIKE PEPTIDE 1-RELATED"/>
    <property type="match status" value="1"/>
</dbReference>
<evidence type="ECO:0000256" key="5">
    <source>
        <dbReference type="ARBA" id="ARBA00023157"/>
    </source>
</evidence>
<keyword evidence="9" id="KW-1185">Reference proteome</keyword>
<keyword evidence="3" id="KW-0165">Cleavage on pair of basic residues</keyword>
<dbReference type="InterPro" id="IPR036438">
    <property type="entry name" value="Insulin-like_sf"/>
</dbReference>
<dbReference type="RefSeq" id="XP_030372144.1">
    <property type="nucleotide sequence ID" value="XM_030516284.1"/>
</dbReference>
<evidence type="ECO:0000256" key="4">
    <source>
        <dbReference type="ARBA" id="ARBA00022729"/>
    </source>
</evidence>
<evidence type="ECO:0000256" key="6">
    <source>
        <dbReference type="RuleBase" id="RU000406"/>
    </source>
</evidence>
<comment type="similarity">
    <text evidence="1 6">Belongs to the insulin family.</text>
</comment>
<evidence type="ECO:0000313" key="10">
    <source>
        <dbReference type="RefSeq" id="XP_030372144.1"/>
    </source>
</evidence>
<dbReference type="Gene3D" id="1.10.100.10">
    <property type="entry name" value="Insulin-like"/>
    <property type="match status" value="1"/>
</dbReference>
<dbReference type="GO" id="GO:0005576">
    <property type="term" value="C:extracellular region"/>
    <property type="evidence" value="ECO:0007669"/>
    <property type="project" value="UniProtKB-SubCell"/>
</dbReference>
<evidence type="ECO:0000256" key="2">
    <source>
        <dbReference type="ARBA" id="ARBA00011207"/>
    </source>
</evidence>
<sequence length="115" mass="12976">MMQLQPSKALSIFCALAFLVLCVESMRLCGRDLPEALNEICPNGLNPMFKRSHVEDNEIDDNSGVLSILGDQLLLERMLGESAAQLMKTRRRRFGVSDECCLKACTFQELKSYCR</sequence>
<dbReference type="SMART" id="SM00078">
    <property type="entry name" value="IlGF"/>
    <property type="match status" value="1"/>
</dbReference>
<dbReference type="GO" id="GO:0005179">
    <property type="term" value="F:hormone activity"/>
    <property type="evidence" value="ECO:0007669"/>
    <property type="project" value="InterPro"/>
</dbReference>
<protein>
    <submittedName>
        <fullName evidence="10">Probable insulin-like peptide 3</fullName>
    </submittedName>
</protein>
<keyword evidence="5" id="KW-1015">Disulfide bond</keyword>
<keyword evidence="4 7" id="KW-0732">Signal</keyword>
<evidence type="ECO:0000313" key="9">
    <source>
        <dbReference type="Proteomes" id="UP000504634"/>
    </source>
</evidence>